<dbReference type="PANTHER" id="PTHR43764:SF1">
    <property type="entry name" value="MOLYBDOPTERIN MOLYBDOTRANSFERASE"/>
    <property type="match status" value="1"/>
</dbReference>
<dbReference type="NCBIfam" id="NF002947">
    <property type="entry name" value="PRK03604.1"/>
    <property type="match status" value="1"/>
</dbReference>
<evidence type="ECO:0000256" key="2">
    <source>
        <dbReference type="ARBA" id="ARBA00023150"/>
    </source>
</evidence>
<evidence type="ECO:0000313" key="5">
    <source>
        <dbReference type="EMBL" id="KIC93724.1"/>
    </source>
</evidence>
<dbReference type="EMBL" id="JSVC01000018">
    <property type="protein sequence ID" value="KIC93724.1"/>
    <property type="molecule type" value="Genomic_DNA"/>
</dbReference>
<dbReference type="NCBIfam" id="TIGR00177">
    <property type="entry name" value="molyb_syn"/>
    <property type="match status" value="1"/>
</dbReference>
<keyword evidence="2" id="KW-0501">Molybdenum cofactor biosynthesis</keyword>
<protein>
    <submittedName>
        <fullName evidence="5">Molybdopterin-guanine dinucleotide biosynthesis protein MoaC</fullName>
    </submittedName>
</protein>
<comment type="pathway">
    <text evidence="1">Cofactor biosynthesis; molybdopterin biosynthesis.</text>
</comment>
<comment type="function">
    <text evidence="3">Catalyzes the conversion of (8S)-3',8-cyclo-7,8-dihydroguanosine 5'-triphosphate to cyclic pyranopterin monophosphate (cPMP).</text>
</comment>
<gene>
    <name evidence="5" type="ORF">OI18_16070</name>
</gene>
<sequence length="310" mass="33091">MVNITHKQNTYRIAIATAEVRVSEPATISAINEKRVPKGDVLECSRVAGLLGVKNTSSVIPDCHPLPVEYTSIRHSIDGLAIRIEVEVHTIYKTGVEVEAMHGAAVAALTMYDMLKPIDKGVVIGEIKLQQKKGGKSDRAFAPGVTIRTAVVVCSDSVAAGDAEDISGKTAMALLEEYSIPATHYSVIADDPQAITSTCEKLVNDGYNLVLLSGGTGAGPRDITPETVSAIIDRPMPGIMEHARSYGQSYTPYSMLSRGIAGFAGNTLLITLPGSPKAVTENMRAIFPHVLHVFSVNKGGRHDESRNSNQ</sequence>
<dbReference type="InterPro" id="IPR012247">
    <property type="entry name" value="MoaC_MogA"/>
</dbReference>
<dbReference type="InterPro" id="IPR036425">
    <property type="entry name" value="MoaB/Mog-like_dom_sf"/>
</dbReference>
<accession>A0A0C1ITF4</accession>
<dbReference type="SMART" id="SM00852">
    <property type="entry name" value="MoCF_biosynth"/>
    <property type="match status" value="1"/>
</dbReference>
<keyword evidence="6" id="KW-1185">Reference proteome</keyword>
<proteinExistence type="predicted"/>
<organism evidence="5 6">
    <name type="scientific">Flavihumibacter solisilvae</name>
    <dbReference type="NCBI Taxonomy" id="1349421"/>
    <lineage>
        <taxon>Bacteria</taxon>
        <taxon>Pseudomonadati</taxon>
        <taxon>Bacteroidota</taxon>
        <taxon>Chitinophagia</taxon>
        <taxon>Chitinophagales</taxon>
        <taxon>Chitinophagaceae</taxon>
        <taxon>Flavihumibacter</taxon>
    </lineage>
</organism>
<dbReference type="InterPro" id="IPR051920">
    <property type="entry name" value="MPT_Adenylyltrnsfr/MoaC-Rel"/>
</dbReference>
<evidence type="ECO:0000256" key="1">
    <source>
        <dbReference type="ARBA" id="ARBA00005046"/>
    </source>
</evidence>
<dbReference type="Pfam" id="PF01967">
    <property type="entry name" value="MoaC"/>
    <property type="match status" value="1"/>
</dbReference>
<dbReference type="AlphaFoldDB" id="A0A0C1ITF4"/>
<dbReference type="SUPFAM" id="SSF53218">
    <property type="entry name" value="Molybdenum cofactor biosynthesis proteins"/>
    <property type="match status" value="1"/>
</dbReference>
<dbReference type="Proteomes" id="UP000031408">
    <property type="component" value="Unassembled WGS sequence"/>
</dbReference>
<dbReference type="CDD" id="cd00886">
    <property type="entry name" value="MogA_MoaB"/>
    <property type="match status" value="1"/>
</dbReference>
<reference evidence="5 6" key="1">
    <citation type="submission" date="2014-11" db="EMBL/GenBank/DDBJ databases">
        <title>Genome sequence of Flavihumibacter solisilvae 3-3.</title>
        <authorList>
            <person name="Zhou G."/>
            <person name="Li M."/>
            <person name="Wang G."/>
        </authorList>
    </citation>
    <scope>NUCLEOTIDE SEQUENCE [LARGE SCALE GENOMIC DNA]</scope>
    <source>
        <strain evidence="5 6">3-3</strain>
    </source>
</reference>
<dbReference type="PANTHER" id="PTHR43764">
    <property type="entry name" value="MOLYBDENUM COFACTOR BIOSYNTHESIS"/>
    <property type="match status" value="1"/>
</dbReference>
<dbReference type="Gene3D" id="3.40.980.10">
    <property type="entry name" value="MoaB/Mog-like domain"/>
    <property type="match status" value="1"/>
</dbReference>
<dbReference type="InterPro" id="IPR036522">
    <property type="entry name" value="MoaC_sf"/>
</dbReference>
<evidence type="ECO:0000313" key="6">
    <source>
        <dbReference type="Proteomes" id="UP000031408"/>
    </source>
</evidence>
<name>A0A0C1ITF4_9BACT</name>
<dbReference type="GO" id="GO:0006777">
    <property type="term" value="P:Mo-molybdopterin cofactor biosynthetic process"/>
    <property type="evidence" value="ECO:0007669"/>
    <property type="project" value="UniProtKB-KW"/>
</dbReference>
<dbReference type="InterPro" id="IPR002820">
    <property type="entry name" value="Mopterin_CF_biosynth-C_dom"/>
</dbReference>
<dbReference type="OrthoDB" id="9794429at2"/>
<evidence type="ECO:0000256" key="3">
    <source>
        <dbReference type="ARBA" id="ARBA00055087"/>
    </source>
</evidence>
<dbReference type="Gene3D" id="3.30.70.640">
    <property type="entry name" value="Molybdopterin cofactor biosynthesis C (MoaC) domain"/>
    <property type="match status" value="1"/>
</dbReference>
<feature type="domain" description="MoaB/Mog" evidence="4">
    <location>
        <begin position="150"/>
        <end position="293"/>
    </location>
</feature>
<dbReference type="InterPro" id="IPR001453">
    <property type="entry name" value="MoaB/Mog_dom"/>
</dbReference>
<dbReference type="PIRSF" id="PIRSF036594">
    <property type="entry name" value="MoaC_MogA"/>
    <property type="match status" value="1"/>
</dbReference>
<dbReference type="SUPFAM" id="SSF55040">
    <property type="entry name" value="Molybdenum cofactor biosynthesis protein C, MoaC"/>
    <property type="match status" value="1"/>
</dbReference>
<dbReference type="STRING" id="1349421.OI18_16070"/>
<evidence type="ECO:0000259" key="4">
    <source>
        <dbReference type="SMART" id="SM00852"/>
    </source>
</evidence>
<dbReference type="UniPathway" id="UPA00344"/>
<comment type="caution">
    <text evidence="5">The sequence shown here is derived from an EMBL/GenBank/DDBJ whole genome shotgun (WGS) entry which is preliminary data.</text>
</comment>
<dbReference type="Pfam" id="PF00994">
    <property type="entry name" value="MoCF_biosynth"/>
    <property type="match status" value="1"/>
</dbReference>